<proteinExistence type="inferred from homology"/>
<dbReference type="KEGG" id="tet:TTHERM_00463450"/>
<gene>
    <name evidence="10" type="ORF">TTHERM_00463450</name>
</gene>
<dbReference type="EC" id="2.1.2.1" evidence="8"/>
<comment type="pathway">
    <text evidence="2 8">One-carbon metabolism; tetrahydrofolate interconversion.</text>
</comment>
<keyword evidence="6 7" id="KW-0663">Pyridoxal phosphate</keyword>
<comment type="cofactor">
    <cofactor evidence="1 7 8">
        <name>pyridoxal 5'-phosphate</name>
        <dbReference type="ChEBI" id="CHEBI:597326"/>
    </cofactor>
</comment>
<dbReference type="GO" id="GO:0030170">
    <property type="term" value="F:pyridoxal phosphate binding"/>
    <property type="evidence" value="ECO:0007669"/>
    <property type="project" value="InterPro"/>
</dbReference>
<evidence type="ECO:0000256" key="4">
    <source>
        <dbReference type="ARBA" id="ARBA00022563"/>
    </source>
</evidence>
<comment type="function">
    <text evidence="8">Interconversion of serine and glycine.</text>
</comment>
<dbReference type="GO" id="GO:0004372">
    <property type="term" value="F:glycine hydroxymethyltransferase activity"/>
    <property type="evidence" value="ECO:0007669"/>
    <property type="project" value="UniProtKB-EC"/>
</dbReference>
<evidence type="ECO:0000313" key="10">
    <source>
        <dbReference type="EMBL" id="EAR98597.1"/>
    </source>
</evidence>
<dbReference type="UniPathway" id="UPA00193"/>
<dbReference type="EMBL" id="GG662650">
    <property type="protein sequence ID" value="EAR98597.1"/>
    <property type="molecule type" value="Genomic_DNA"/>
</dbReference>
<feature type="modified residue" description="N6-(pyridoxal phosphate)lysine" evidence="7">
    <location>
        <position position="264"/>
    </location>
</feature>
<dbReference type="HAMAP" id="MF_00051">
    <property type="entry name" value="SHMT"/>
    <property type="match status" value="1"/>
</dbReference>
<evidence type="ECO:0000256" key="5">
    <source>
        <dbReference type="ARBA" id="ARBA00022679"/>
    </source>
</evidence>
<dbReference type="Proteomes" id="UP000009168">
    <property type="component" value="Unassembled WGS sequence"/>
</dbReference>
<dbReference type="InterPro" id="IPR039429">
    <property type="entry name" value="SHMT-like_dom"/>
</dbReference>
<keyword evidence="11" id="KW-1185">Reference proteome</keyword>
<dbReference type="OMA" id="TQPFFSQ"/>
<dbReference type="RefSeq" id="XP_001018842.1">
    <property type="nucleotide sequence ID" value="XM_001018842.3"/>
</dbReference>
<evidence type="ECO:0000256" key="6">
    <source>
        <dbReference type="ARBA" id="ARBA00022898"/>
    </source>
</evidence>
<dbReference type="Pfam" id="PF00464">
    <property type="entry name" value="SHMT"/>
    <property type="match status" value="1"/>
</dbReference>
<dbReference type="PANTHER" id="PTHR11680:SF28">
    <property type="entry name" value="SERINE HYDROXYMETHYLTRANSFERASE, MITOCHONDRIAL"/>
    <property type="match status" value="1"/>
</dbReference>
<dbReference type="CDD" id="cd00378">
    <property type="entry name" value="SHMT"/>
    <property type="match status" value="1"/>
</dbReference>
<dbReference type="InterPro" id="IPR001085">
    <property type="entry name" value="Ser_HO-MeTrfase"/>
</dbReference>
<dbReference type="eggNOG" id="KOG2467">
    <property type="taxonomic scope" value="Eukaryota"/>
</dbReference>
<evidence type="ECO:0000313" key="11">
    <source>
        <dbReference type="Proteomes" id="UP000009168"/>
    </source>
</evidence>
<dbReference type="FunCoup" id="Q23PT8">
    <property type="interactions" value="357"/>
</dbReference>
<dbReference type="NCBIfam" id="NF000586">
    <property type="entry name" value="PRK00011.1"/>
    <property type="match status" value="1"/>
</dbReference>
<keyword evidence="4 8" id="KW-0554">One-carbon metabolism</keyword>
<comment type="similarity">
    <text evidence="3 8">Belongs to the SHMT family.</text>
</comment>
<comment type="catalytic activity">
    <reaction evidence="8">
        <text>(6R)-5,10-methylene-5,6,7,8-tetrahydrofolate + glycine + H2O = (6S)-5,6,7,8-tetrahydrofolate + L-serine</text>
        <dbReference type="Rhea" id="RHEA:15481"/>
        <dbReference type="ChEBI" id="CHEBI:15377"/>
        <dbReference type="ChEBI" id="CHEBI:15636"/>
        <dbReference type="ChEBI" id="CHEBI:33384"/>
        <dbReference type="ChEBI" id="CHEBI:57305"/>
        <dbReference type="ChEBI" id="CHEBI:57453"/>
        <dbReference type="EC" id="2.1.2.1"/>
    </reaction>
</comment>
<evidence type="ECO:0000256" key="7">
    <source>
        <dbReference type="PIRSR" id="PIRSR000412-50"/>
    </source>
</evidence>
<dbReference type="InterPro" id="IPR015424">
    <property type="entry name" value="PyrdxlP-dep_Trfase"/>
</dbReference>
<dbReference type="InterPro" id="IPR015421">
    <property type="entry name" value="PyrdxlP-dep_Trfase_major"/>
</dbReference>
<evidence type="ECO:0000256" key="2">
    <source>
        <dbReference type="ARBA" id="ARBA00004777"/>
    </source>
</evidence>
<dbReference type="AlphaFoldDB" id="Q23PT8"/>
<evidence type="ECO:0000256" key="1">
    <source>
        <dbReference type="ARBA" id="ARBA00001933"/>
    </source>
</evidence>
<dbReference type="GeneID" id="7843627"/>
<evidence type="ECO:0000256" key="8">
    <source>
        <dbReference type="RuleBase" id="RU000585"/>
    </source>
</evidence>
<dbReference type="GO" id="GO:0035999">
    <property type="term" value="P:tetrahydrofolate interconversion"/>
    <property type="evidence" value="ECO:0007669"/>
    <property type="project" value="UniProtKB-UniPathway"/>
</dbReference>
<dbReference type="PROSITE" id="PS00096">
    <property type="entry name" value="SHMT"/>
    <property type="match status" value="1"/>
</dbReference>
<dbReference type="InParanoid" id="Q23PT8"/>
<reference evidence="11" key="1">
    <citation type="journal article" date="2006" name="PLoS Biol.">
        <title>Macronuclear genome sequence of the ciliate Tetrahymena thermophila, a model eukaryote.</title>
        <authorList>
            <person name="Eisen J.A."/>
            <person name="Coyne R.S."/>
            <person name="Wu M."/>
            <person name="Wu D."/>
            <person name="Thiagarajan M."/>
            <person name="Wortman J.R."/>
            <person name="Badger J.H."/>
            <person name="Ren Q."/>
            <person name="Amedeo P."/>
            <person name="Jones K.M."/>
            <person name="Tallon L.J."/>
            <person name="Delcher A.L."/>
            <person name="Salzberg S.L."/>
            <person name="Silva J.C."/>
            <person name="Haas B.J."/>
            <person name="Majoros W.H."/>
            <person name="Farzad M."/>
            <person name="Carlton J.M."/>
            <person name="Smith R.K. Jr."/>
            <person name="Garg J."/>
            <person name="Pearlman R.E."/>
            <person name="Karrer K.M."/>
            <person name="Sun L."/>
            <person name="Manning G."/>
            <person name="Elde N.C."/>
            <person name="Turkewitz A.P."/>
            <person name="Asai D.J."/>
            <person name="Wilkes D.E."/>
            <person name="Wang Y."/>
            <person name="Cai H."/>
            <person name="Collins K."/>
            <person name="Stewart B.A."/>
            <person name="Lee S.R."/>
            <person name="Wilamowska K."/>
            <person name="Weinberg Z."/>
            <person name="Ruzzo W.L."/>
            <person name="Wloga D."/>
            <person name="Gaertig J."/>
            <person name="Frankel J."/>
            <person name="Tsao C.-C."/>
            <person name="Gorovsky M.A."/>
            <person name="Keeling P.J."/>
            <person name="Waller R.F."/>
            <person name="Patron N.J."/>
            <person name="Cherry J.M."/>
            <person name="Stover N.A."/>
            <person name="Krieger C.J."/>
            <person name="del Toro C."/>
            <person name="Ryder H.F."/>
            <person name="Williamson S.C."/>
            <person name="Barbeau R.A."/>
            <person name="Hamilton E.P."/>
            <person name="Orias E."/>
        </authorList>
    </citation>
    <scope>NUCLEOTIDE SEQUENCE [LARGE SCALE GENOMIC DNA]</scope>
    <source>
        <strain evidence="11">SB210</strain>
    </source>
</reference>
<dbReference type="Gene3D" id="3.40.640.10">
    <property type="entry name" value="Type I PLP-dependent aspartate aminotransferase-like (Major domain)"/>
    <property type="match status" value="1"/>
</dbReference>
<dbReference type="SUPFAM" id="SSF53383">
    <property type="entry name" value="PLP-dependent transferases"/>
    <property type="match status" value="1"/>
</dbReference>
<accession>Q23PT8</accession>
<dbReference type="FunFam" id="3.40.640.10:FF:000097">
    <property type="entry name" value="Serine hydroxymethyltransferase"/>
    <property type="match status" value="1"/>
</dbReference>
<evidence type="ECO:0000259" key="9">
    <source>
        <dbReference type="Pfam" id="PF00464"/>
    </source>
</evidence>
<dbReference type="InterPro" id="IPR015422">
    <property type="entry name" value="PyrdxlP-dep_Trfase_small"/>
</dbReference>
<feature type="domain" description="Serine hydroxymethyltransferase-like" evidence="9">
    <location>
        <begin position="33"/>
        <end position="431"/>
    </location>
</feature>
<dbReference type="PIRSF" id="PIRSF000412">
    <property type="entry name" value="SHMT"/>
    <property type="match status" value="1"/>
</dbReference>
<protein>
    <recommendedName>
        <fullName evidence="8">Serine hydroxymethyltransferase</fullName>
        <ecNumber evidence="8">2.1.2.1</ecNumber>
    </recommendedName>
</protein>
<evidence type="ECO:0000256" key="3">
    <source>
        <dbReference type="ARBA" id="ARBA00006376"/>
    </source>
</evidence>
<dbReference type="GO" id="GO:0005739">
    <property type="term" value="C:mitochondrion"/>
    <property type="evidence" value="ECO:0007669"/>
    <property type="project" value="TreeGrafter"/>
</dbReference>
<organism evidence="10 11">
    <name type="scientific">Tetrahymena thermophila (strain SB210)</name>
    <dbReference type="NCBI Taxonomy" id="312017"/>
    <lineage>
        <taxon>Eukaryota</taxon>
        <taxon>Sar</taxon>
        <taxon>Alveolata</taxon>
        <taxon>Ciliophora</taxon>
        <taxon>Intramacronucleata</taxon>
        <taxon>Oligohymenophorea</taxon>
        <taxon>Hymenostomatida</taxon>
        <taxon>Tetrahymenina</taxon>
        <taxon>Tetrahymenidae</taxon>
        <taxon>Tetrahymena</taxon>
    </lineage>
</organism>
<dbReference type="PANTHER" id="PTHR11680">
    <property type="entry name" value="SERINE HYDROXYMETHYLTRANSFERASE"/>
    <property type="match status" value="1"/>
</dbReference>
<keyword evidence="5 8" id="KW-0808">Transferase</keyword>
<sequence length="487" mass="54460">MKSFLSKIQKCKNLVSQNQYKISVNAQNLNQVLSEKDPEVFDIIHKEGRRQIEGINLIASENHCSKAVLDALGTCMNQKYSEGLPGKRFQVGNQHIDENELLCQQRALETFRLNPEEWGVTVQPYSGAISNFIVYTGLLQPHDRIMGLDLPHGGHLSHGYQTRARKVSYVSSFFEVNPYRLNEKTGLIDYDRLEENAKIYNPKVIIAGASAYARLIDYKRIASVAEECGAYLLADMAHLSGLVAANVIPSPFDHCDLVSTTTHKSLRGPRGALVFYRRGVKKVDKKGNKIMYDIENKINKAVYPMLQGGPHQHSIAAISLALKQAQTPQYKEYQTQVLQNSKAMAESLLKRNYTLVSGGTDNHLVLLDLRSKNLDGARMETLLELVNIYVNKNTVPGDKSALIPSGLRLGTPALTTRGLVEKDIDQVVEFIDRATHLVPQISKQSGSKVAEFKSWIQANSESVPELVSLRNEVIQFSKQFQVPAIDW</sequence>
<name>Q23PT8_TETTS</name>
<dbReference type="STRING" id="312017.Q23PT8"/>
<dbReference type="OrthoDB" id="10265628at2759"/>
<dbReference type="InterPro" id="IPR049943">
    <property type="entry name" value="Ser_HO-MeTrfase-like"/>
</dbReference>
<dbReference type="Gene3D" id="3.90.1150.10">
    <property type="entry name" value="Aspartate Aminotransferase, domain 1"/>
    <property type="match status" value="1"/>
</dbReference>
<dbReference type="HOGENOM" id="CLU_022477_0_1_1"/>
<dbReference type="GO" id="GO:0019264">
    <property type="term" value="P:glycine biosynthetic process from serine"/>
    <property type="evidence" value="ECO:0007669"/>
    <property type="project" value="InterPro"/>
</dbReference>
<dbReference type="InterPro" id="IPR019798">
    <property type="entry name" value="Ser_HO-MeTrfase_PLP_BS"/>
</dbReference>